<dbReference type="PIRSF" id="PIRSF026649">
    <property type="entry name" value="MsbB"/>
    <property type="match status" value="1"/>
</dbReference>
<evidence type="ECO:0000256" key="1">
    <source>
        <dbReference type="ARBA" id="ARBA00004533"/>
    </source>
</evidence>
<evidence type="ECO:0000256" key="3">
    <source>
        <dbReference type="ARBA" id="ARBA00022519"/>
    </source>
</evidence>
<comment type="subcellular location">
    <subcellularLocation>
        <location evidence="1">Cell inner membrane</location>
    </subcellularLocation>
</comment>
<sequence length="285" mass="32052">MLLILFRLLSMLPLSALQAIGRFGGRLVFAIPGRYRDRLIANARQAGFDDPAFFKEAAAQTGAMIMELPHVWLKPSQCLDKVVGDEEHILQAAHDAGRGILFLTPHLGSFEMSARHGARHQRLTVMFRPPRKAFLAPVMDMARNKSGVVAVPANLQGVKEFVKALKRNESVGMLPDQVPREGEGVWAPFFGREAFTVTLPGKLAKMTHAIVIVAACERLPRGQGWRMHYLRAPDVLPADAREQAVLFNEMMQTLINRFPTQYLWGYYRYKRPKDAPPAPDQDHFD</sequence>
<organism evidence="7 8">
    <name type="scientific">Orrella daihaiensis</name>
    <dbReference type="NCBI Taxonomy" id="2782176"/>
    <lineage>
        <taxon>Bacteria</taxon>
        <taxon>Pseudomonadati</taxon>
        <taxon>Pseudomonadota</taxon>
        <taxon>Betaproteobacteria</taxon>
        <taxon>Burkholderiales</taxon>
        <taxon>Alcaligenaceae</taxon>
        <taxon>Orrella</taxon>
    </lineage>
</organism>
<accession>A0ABY4AJH1</accession>
<keyword evidence="4" id="KW-0808">Transferase</keyword>
<dbReference type="Pfam" id="PF03279">
    <property type="entry name" value="Lip_A_acyltrans"/>
    <property type="match status" value="1"/>
</dbReference>
<dbReference type="PANTHER" id="PTHR30606:SF10">
    <property type="entry name" value="PHOSPHATIDYLINOSITOL MANNOSIDE ACYLTRANSFERASE"/>
    <property type="match status" value="1"/>
</dbReference>
<evidence type="ECO:0000256" key="4">
    <source>
        <dbReference type="ARBA" id="ARBA00022679"/>
    </source>
</evidence>
<keyword evidence="3" id="KW-0997">Cell inner membrane</keyword>
<dbReference type="InterPro" id="IPR004960">
    <property type="entry name" value="LipA_acyltrans"/>
</dbReference>
<evidence type="ECO:0000256" key="5">
    <source>
        <dbReference type="ARBA" id="ARBA00023136"/>
    </source>
</evidence>
<dbReference type="Proteomes" id="UP000831607">
    <property type="component" value="Chromosome"/>
</dbReference>
<keyword evidence="6 7" id="KW-0012">Acyltransferase</keyword>
<dbReference type="CDD" id="cd07984">
    <property type="entry name" value="LPLAT_LABLAT-like"/>
    <property type="match status" value="1"/>
</dbReference>
<keyword evidence="2" id="KW-1003">Cell membrane</keyword>
<evidence type="ECO:0000313" key="8">
    <source>
        <dbReference type="Proteomes" id="UP000831607"/>
    </source>
</evidence>
<reference evidence="7 8" key="1">
    <citation type="submission" date="2020-11" db="EMBL/GenBank/DDBJ databases">
        <title>Algicoccus daihaiensis sp.nov., isolated from Daihai Lake in Inner Mongolia.</title>
        <authorList>
            <person name="Kai J."/>
        </authorList>
    </citation>
    <scope>NUCLEOTIDE SEQUENCE [LARGE SCALE GENOMIC DNA]</scope>
    <source>
        <strain evidence="8">f23</strain>
    </source>
</reference>
<dbReference type="PANTHER" id="PTHR30606">
    <property type="entry name" value="LIPID A BIOSYNTHESIS LAUROYL ACYLTRANSFERASE"/>
    <property type="match status" value="1"/>
</dbReference>
<keyword evidence="8" id="KW-1185">Reference proteome</keyword>
<name>A0ABY4AJH1_9BURK</name>
<dbReference type="RefSeq" id="WP_243478739.1">
    <property type="nucleotide sequence ID" value="NZ_CP063982.1"/>
</dbReference>
<dbReference type="GO" id="GO:0016746">
    <property type="term" value="F:acyltransferase activity"/>
    <property type="evidence" value="ECO:0007669"/>
    <property type="project" value="UniProtKB-KW"/>
</dbReference>
<protein>
    <submittedName>
        <fullName evidence="7">Lysophospholipid acyltransferase family protein</fullName>
    </submittedName>
</protein>
<evidence type="ECO:0000256" key="6">
    <source>
        <dbReference type="ARBA" id="ARBA00023315"/>
    </source>
</evidence>
<evidence type="ECO:0000256" key="2">
    <source>
        <dbReference type="ARBA" id="ARBA00022475"/>
    </source>
</evidence>
<evidence type="ECO:0000313" key="7">
    <source>
        <dbReference type="EMBL" id="UOD50334.1"/>
    </source>
</evidence>
<keyword evidence="5" id="KW-0472">Membrane</keyword>
<dbReference type="EMBL" id="CP063982">
    <property type="protein sequence ID" value="UOD50334.1"/>
    <property type="molecule type" value="Genomic_DNA"/>
</dbReference>
<dbReference type="NCBIfam" id="NF006487">
    <property type="entry name" value="PRK08905.1"/>
    <property type="match status" value="1"/>
</dbReference>
<proteinExistence type="predicted"/>
<gene>
    <name evidence="7" type="ORF">DHf2319_13050</name>
</gene>